<organism evidence="21 22">
    <name type="scientific">Talaromyces rugulosus</name>
    <name type="common">Penicillium rugulosum</name>
    <dbReference type="NCBI Taxonomy" id="121627"/>
    <lineage>
        <taxon>Eukaryota</taxon>
        <taxon>Fungi</taxon>
        <taxon>Dikarya</taxon>
        <taxon>Ascomycota</taxon>
        <taxon>Pezizomycotina</taxon>
        <taxon>Eurotiomycetes</taxon>
        <taxon>Eurotiomycetidae</taxon>
        <taxon>Eurotiales</taxon>
        <taxon>Trichocomaceae</taxon>
        <taxon>Talaromyces</taxon>
        <taxon>Talaromyces sect. Islandici</taxon>
    </lineage>
</organism>
<keyword evidence="22" id="KW-1185">Reference proteome</keyword>
<keyword evidence="14" id="KW-0539">Nucleus</keyword>
<feature type="region of interest" description="Disordered" evidence="17">
    <location>
        <begin position="1120"/>
        <end position="1179"/>
    </location>
</feature>
<dbReference type="GO" id="GO:0016020">
    <property type="term" value="C:membrane"/>
    <property type="evidence" value="ECO:0007669"/>
    <property type="project" value="UniProtKB-SubCell"/>
</dbReference>
<dbReference type="InterPro" id="IPR037141">
    <property type="entry name" value="NDT80_DNA-bd_dom_sf"/>
</dbReference>
<sequence length="1242" mass="135992">MEPGFDTMAMPYLASPLPLGNMQGTDYLGSMPGMDMHDQRSNFDAETFISGDDMSFSQANMPQLRRFNSYDEAFPPPPPDMLAPPFESVPTEQNADSIDTNHKLLSFSLPVYGFTLLDYSLRRTSLNVSAQLHGMFFLAESPWTNSPTEVPPPQVAELTCYRRNLFQITGSVTLPRSLRYIMTEQGDRIPILAQELTVSATESVEGNPVKIISVPWKTPAAAAANGSGAAPPPAPEEKAEKEPPSIPLDTMAAGQDMDSEYATFPIAWKRLQFRIATANNGRRKELQQHFVVRLKVVATLSTGAKIPICEVHSGPVIVRGRSPRNFQSRKDLPLSGSAASSRKNQQAAARNAAEAQAKAAAAAAAKGNTTSPSEMSQIFPFDPAAIPQPPSTSSPTFADWTQMPAAVTTGAMVTPTFAPVPGLPAYPQSSPSVSRGAEHRPNVAGTPPINLSLAEDDFKTPPAKHGDQQRPATSRENSANHAPLAGTKRSSPDSAGAPPSKMQKMTPTTMSRPRPTRSASATLPMLHTTSAPMQQPYHATPSSYPTSMPYSGETADLLYEYFPLSVDDWQAPVDAVYRPHVVHHTHVPMDYKFMAARNRSKRYFAAEDVYVHFCYEYDLHYNIEVPASQSRPCESHHLSQDVSDSGVSPGWTAHSCYTPRALIIAHSPLSNANTEARSGGTGKDLRQHHPLLLKERRKEKKNPAWVYNNRASTKVRALVRYLSYSTVKQYRGLRVFPGASLGVGLLVLVGVVFFAAMTLGPKPYYWHNTDAVSFGNSPPIATRAGWMALALLPFVLAFAAKANLISALTGIPYEKLQIFHHWASYAMFVLALIHTFPFIVYHIQKGDMVMQWDTSVVYWTGVATLIPQAYLTFLSIPWIRDYFIAAGAIYLFSVVYAWSKTYLFHGLHTAQVSLLPCGGDDNSDEEEEELIEITIPTTISWKPGQHVFLRFLTMHPHSLTAHPFTISSVPHKTEICGHPSEMKFFVKPAVARKNNKNSTAFTARLARAVAGKAQVGMRVLLEGPYSGVDNASLLARFDHIVYIAGGSGAGFSLGVVEDAIRSEQRKNTQTVITTTVQVVYATRSVGVARWYKDKIEDMMTIPDSSCCCRVAASIHITSAARKNNKTSSQKQLQDTTEVQETDTEKITDSSTSPSDSSSTETSPPLSSSAKKIQIHNDNQRPNIKSVISSACRSDNYKKIAVVVCGPASMIHDARQAVANEQARLLKEESGLGEVYLHVEAFS</sequence>
<dbReference type="InterPro" id="IPR039261">
    <property type="entry name" value="FNR_nucleotide-bd"/>
</dbReference>
<keyword evidence="10" id="KW-0406">Ion transport</keyword>
<evidence type="ECO:0000256" key="5">
    <source>
        <dbReference type="ARBA" id="ARBA00022692"/>
    </source>
</evidence>
<dbReference type="PANTHER" id="PTHR35144">
    <property type="entry name" value="MEIOSIS-SPECIFIC TRANSCRIPTION FACTOR NDT80"/>
    <property type="match status" value="1"/>
</dbReference>
<feature type="compositionally biased region" description="Polar residues" evidence="17">
    <location>
        <begin position="470"/>
        <end position="480"/>
    </location>
</feature>
<feature type="region of interest" description="Disordered" evidence="17">
    <location>
        <begin position="426"/>
        <end position="519"/>
    </location>
</feature>
<evidence type="ECO:0000256" key="10">
    <source>
        <dbReference type="ARBA" id="ARBA00023065"/>
    </source>
</evidence>
<dbReference type="GO" id="GO:0016491">
    <property type="term" value="F:oxidoreductase activity"/>
    <property type="evidence" value="ECO:0007669"/>
    <property type="project" value="UniProtKB-KW"/>
</dbReference>
<protein>
    <recommendedName>
        <fullName evidence="23">FAD-binding FR-type domain-containing protein</fullName>
    </recommendedName>
</protein>
<proteinExistence type="predicted"/>
<evidence type="ECO:0000313" key="21">
    <source>
        <dbReference type="EMBL" id="QKX54840.1"/>
    </source>
</evidence>
<dbReference type="Gene3D" id="2.60.40.1390">
    <property type="entry name" value="NDT80 DNA-binding domain"/>
    <property type="match status" value="1"/>
</dbReference>
<dbReference type="Pfam" id="PF08030">
    <property type="entry name" value="NAD_binding_6"/>
    <property type="match status" value="1"/>
</dbReference>
<dbReference type="EMBL" id="CP055898">
    <property type="protein sequence ID" value="QKX54840.1"/>
    <property type="molecule type" value="Genomic_DNA"/>
</dbReference>
<dbReference type="PANTHER" id="PTHR35144:SF1">
    <property type="entry name" value="PROTEIN PACG"/>
    <property type="match status" value="1"/>
</dbReference>
<dbReference type="Pfam" id="PF01794">
    <property type="entry name" value="Ferric_reduct"/>
    <property type="match status" value="1"/>
</dbReference>
<dbReference type="Pfam" id="PF05224">
    <property type="entry name" value="NDT80_PhoG"/>
    <property type="match status" value="1"/>
</dbReference>
<evidence type="ECO:0000256" key="9">
    <source>
        <dbReference type="ARBA" id="ARBA00023015"/>
    </source>
</evidence>
<dbReference type="GO" id="GO:0005737">
    <property type="term" value="C:cytoplasm"/>
    <property type="evidence" value="ECO:0007669"/>
    <property type="project" value="UniProtKB-SubCell"/>
</dbReference>
<dbReference type="SFLD" id="SFLDG01168">
    <property type="entry name" value="Ferric_reductase_subgroup_(FRE"/>
    <property type="match status" value="1"/>
</dbReference>
<name>A0A7H8QLM2_TALRU</name>
<dbReference type="InterPro" id="IPR013121">
    <property type="entry name" value="Fe_red_NAD-bd_6"/>
</dbReference>
<feature type="compositionally biased region" description="Low complexity" evidence="17">
    <location>
        <begin position="1148"/>
        <end position="1168"/>
    </location>
</feature>
<dbReference type="Pfam" id="PF08022">
    <property type="entry name" value="FAD_binding_8"/>
    <property type="match status" value="1"/>
</dbReference>
<evidence type="ECO:0000256" key="4">
    <source>
        <dbReference type="ARBA" id="ARBA00022490"/>
    </source>
</evidence>
<feature type="transmembrane region" description="Helical" evidence="18">
    <location>
        <begin position="822"/>
        <end position="844"/>
    </location>
</feature>
<feature type="compositionally biased region" description="Low complexity" evidence="17">
    <location>
        <begin position="505"/>
        <end position="519"/>
    </location>
</feature>
<evidence type="ECO:0000313" key="22">
    <source>
        <dbReference type="Proteomes" id="UP000509510"/>
    </source>
</evidence>
<evidence type="ECO:0000259" key="19">
    <source>
        <dbReference type="PROSITE" id="PS51384"/>
    </source>
</evidence>
<dbReference type="SUPFAM" id="SSF63380">
    <property type="entry name" value="Riboflavin synthase domain-like"/>
    <property type="match status" value="1"/>
</dbReference>
<dbReference type="RefSeq" id="XP_035341019.1">
    <property type="nucleotide sequence ID" value="XM_035485126.1"/>
</dbReference>
<dbReference type="GO" id="GO:0000228">
    <property type="term" value="C:nuclear chromosome"/>
    <property type="evidence" value="ECO:0007669"/>
    <property type="project" value="TreeGrafter"/>
</dbReference>
<dbReference type="InterPro" id="IPR017938">
    <property type="entry name" value="Riboflavin_synthase-like_b-brl"/>
</dbReference>
<dbReference type="SFLD" id="SFLDS00052">
    <property type="entry name" value="Ferric_Reductase_Domain"/>
    <property type="match status" value="1"/>
</dbReference>
<dbReference type="GO" id="GO:0045944">
    <property type="term" value="P:positive regulation of transcription by RNA polymerase II"/>
    <property type="evidence" value="ECO:0007669"/>
    <property type="project" value="TreeGrafter"/>
</dbReference>
<evidence type="ECO:0008006" key="23">
    <source>
        <dbReference type="Google" id="ProtNLM"/>
    </source>
</evidence>
<evidence type="ECO:0000256" key="13">
    <source>
        <dbReference type="ARBA" id="ARBA00023163"/>
    </source>
</evidence>
<feature type="region of interest" description="Disordered" evidence="17">
    <location>
        <begin position="222"/>
        <end position="247"/>
    </location>
</feature>
<evidence type="ECO:0000256" key="16">
    <source>
        <dbReference type="PROSITE-ProRule" id="PRU00850"/>
    </source>
</evidence>
<evidence type="ECO:0000256" key="18">
    <source>
        <dbReference type="SAM" id="Phobius"/>
    </source>
</evidence>
<accession>A0A7H8QLM2</accession>
<keyword evidence="12 18" id="KW-0472">Membrane</keyword>
<dbReference type="InterPro" id="IPR013130">
    <property type="entry name" value="Fe3_Rdtase_TM_dom"/>
</dbReference>
<dbReference type="Gene3D" id="3.40.50.80">
    <property type="entry name" value="Nucleotide-binding domain of ferredoxin-NADP reductase (FNR) module"/>
    <property type="match status" value="1"/>
</dbReference>
<dbReference type="SUPFAM" id="SSF49417">
    <property type="entry name" value="p53-like transcription factors"/>
    <property type="match status" value="1"/>
</dbReference>
<evidence type="ECO:0000256" key="1">
    <source>
        <dbReference type="ARBA" id="ARBA00004123"/>
    </source>
</evidence>
<dbReference type="GO" id="GO:0051321">
    <property type="term" value="P:meiotic cell cycle"/>
    <property type="evidence" value="ECO:0007669"/>
    <property type="project" value="TreeGrafter"/>
</dbReference>
<dbReference type="FunFam" id="2.60.40.1390:FF:000002">
    <property type="entry name" value="PhoG like DNA-binding family protein"/>
    <property type="match status" value="1"/>
</dbReference>
<keyword evidence="4" id="KW-0963">Cytoplasm</keyword>
<keyword evidence="9" id="KW-0805">Transcription regulation</keyword>
<keyword evidence="5 18" id="KW-0812">Transmembrane</keyword>
<dbReference type="SUPFAM" id="SSF52343">
    <property type="entry name" value="Ferredoxin reductase-like, C-terminal NADP-linked domain"/>
    <property type="match status" value="1"/>
</dbReference>
<keyword evidence="10" id="KW-0813">Transport</keyword>
<dbReference type="InterPro" id="IPR052605">
    <property type="entry name" value="Fungal_trans_regulator"/>
</dbReference>
<feature type="domain" description="NDT80" evidence="20">
    <location>
        <begin position="83"/>
        <end position="330"/>
    </location>
</feature>
<feature type="compositionally biased region" description="Basic and acidic residues" evidence="17">
    <location>
        <begin position="456"/>
        <end position="468"/>
    </location>
</feature>
<comment type="function">
    <text evidence="15">Transcription factor that acts as a positive regulator of nonrepressible acid phosphatase activity. Is a major regulator of responses to nitrogen and carbon starvation and is essential for the expression of genes involved in vegetative incompatibility (like pin-c, het-6, and tol). Vegetative incompatibility is a non-self-recognition system ubiquitous in filamentous fungi which results in programmed cell death.</text>
</comment>
<dbReference type="InterPro" id="IPR013112">
    <property type="entry name" value="FAD-bd_8"/>
</dbReference>
<comment type="subcellular location">
    <subcellularLocation>
        <location evidence="3">Cytoplasm</location>
    </subcellularLocation>
    <subcellularLocation>
        <location evidence="2">Membrane</location>
        <topology evidence="2">Multi-pass membrane protein</topology>
    </subcellularLocation>
    <subcellularLocation>
        <location evidence="1">Nucleus</location>
    </subcellularLocation>
</comment>
<evidence type="ECO:0000256" key="3">
    <source>
        <dbReference type="ARBA" id="ARBA00004496"/>
    </source>
</evidence>
<keyword evidence="7 18" id="KW-1133">Transmembrane helix</keyword>
<evidence type="ECO:0000256" key="14">
    <source>
        <dbReference type="ARBA" id="ARBA00023242"/>
    </source>
</evidence>
<evidence type="ECO:0000256" key="2">
    <source>
        <dbReference type="ARBA" id="ARBA00004141"/>
    </source>
</evidence>
<dbReference type="GO" id="GO:0003700">
    <property type="term" value="F:DNA-binding transcription factor activity"/>
    <property type="evidence" value="ECO:0007669"/>
    <property type="project" value="UniProtKB-UniRule"/>
</dbReference>
<dbReference type="KEGG" id="trg:TRUGW13939_01929"/>
<gene>
    <name evidence="21" type="ORF">TRUGW13939_01929</name>
</gene>
<keyword evidence="6" id="KW-0249">Electron transport</keyword>
<feature type="compositionally biased region" description="Polar residues" evidence="17">
    <location>
        <begin position="367"/>
        <end position="376"/>
    </location>
</feature>
<dbReference type="InterPro" id="IPR017927">
    <property type="entry name" value="FAD-bd_FR_type"/>
</dbReference>
<dbReference type="PROSITE" id="PS51517">
    <property type="entry name" value="NDT80"/>
    <property type="match status" value="1"/>
</dbReference>
<reference evidence="22" key="1">
    <citation type="submission" date="2020-06" db="EMBL/GenBank/DDBJ databases">
        <title>A chromosome-scale genome assembly of Talaromyces rugulosus W13939.</title>
        <authorList>
            <person name="Wang B."/>
            <person name="Guo L."/>
            <person name="Ye K."/>
            <person name="Wang L."/>
        </authorList>
    </citation>
    <scope>NUCLEOTIDE SEQUENCE [LARGE SCALE GENOMIC DNA]</scope>
    <source>
        <strain evidence="22">W13939</strain>
    </source>
</reference>
<feature type="DNA-binding region" description="NDT80" evidence="16">
    <location>
        <begin position="83"/>
        <end position="330"/>
    </location>
</feature>
<dbReference type="CDD" id="cd06186">
    <property type="entry name" value="NOX_Duox_like_FAD_NADP"/>
    <property type="match status" value="1"/>
</dbReference>
<dbReference type="InterPro" id="IPR024061">
    <property type="entry name" value="NDT80_DNA-bd_dom"/>
</dbReference>
<dbReference type="InterPro" id="IPR008967">
    <property type="entry name" value="p53-like_TF_DNA-bd_sf"/>
</dbReference>
<dbReference type="PROSITE" id="PS51384">
    <property type="entry name" value="FAD_FR"/>
    <property type="match status" value="1"/>
</dbReference>
<feature type="transmembrane region" description="Helical" evidence="18">
    <location>
        <begin position="856"/>
        <end position="876"/>
    </location>
</feature>
<evidence type="ECO:0000259" key="20">
    <source>
        <dbReference type="PROSITE" id="PS51517"/>
    </source>
</evidence>
<feature type="transmembrane region" description="Helical" evidence="18">
    <location>
        <begin position="882"/>
        <end position="899"/>
    </location>
</feature>
<dbReference type="GO" id="GO:0003677">
    <property type="term" value="F:DNA binding"/>
    <property type="evidence" value="ECO:0007669"/>
    <property type="project" value="UniProtKB-KW"/>
</dbReference>
<keyword evidence="11 16" id="KW-0238">DNA-binding</keyword>
<dbReference type="AlphaFoldDB" id="A0A7H8QLM2"/>
<keyword evidence="8" id="KW-0560">Oxidoreductase</keyword>
<feature type="region of interest" description="Disordered" evidence="17">
    <location>
        <begin position="318"/>
        <end position="398"/>
    </location>
</feature>
<evidence type="ECO:0000256" key="11">
    <source>
        <dbReference type="ARBA" id="ARBA00023125"/>
    </source>
</evidence>
<evidence type="ECO:0000256" key="17">
    <source>
        <dbReference type="SAM" id="MobiDB-lite"/>
    </source>
</evidence>
<feature type="domain" description="FAD-binding FR-type" evidence="19">
    <location>
        <begin position="899"/>
        <end position="1031"/>
    </location>
</feature>
<dbReference type="OrthoDB" id="4117572at2759"/>
<feature type="compositionally biased region" description="Low complexity" evidence="17">
    <location>
        <begin position="342"/>
        <end position="366"/>
    </location>
</feature>
<dbReference type="GO" id="GO:0006811">
    <property type="term" value="P:monoatomic ion transport"/>
    <property type="evidence" value="ECO:0007669"/>
    <property type="project" value="UniProtKB-KW"/>
</dbReference>
<evidence type="ECO:0000256" key="7">
    <source>
        <dbReference type="ARBA" id="ARBA00022989"/>
    </source>
</evidence>
<dbReference type="Proteomes" id="UP000509510">
    <property type="component" value="Chromosome I"/>
</dbReference>
<dbReference type="GeneID" id="55989439"/>
<evidence type="ECO:0000256" key="8">
    <source>
        <dbReference type="ARBA" id="ARBA00023002"/>
    </source>
</evidence>
<evidence type="ECO:0000256" key="15">
    <source>
        <dbReference type="ARBA" id="ARBA00053436"/>
    </source>
</evidence>
<evidence type="ECO:0000256" key="6">
    <source>
        <dbReference type="ARBA" id="ARBA00022982"/>
    </source>
</evidence>
<feature type="transmembrane region" description="Helical" evidence="18">
    <location>
        <begin position="735"/>
        <end position="759"/>
    </location>
</feature>
<keyword evidence="13" id="KW-0804">Transcription</keyword>
<feature type="transmembrane region" description="Helical" evidence="18">
    <location>
        <begin position="780"/>
        <end position="802"/>
    </location>
</feature>
<evidence type="ECO:0000256" key="12">
    <source>
        <dbReference type="ARBA" id="ARBA00023136"/>
    </source>
</evidence>